<protein>
    <submittedName>
        <fullName evidence="3">Uncharacterized protein</fullName>
    </submittedName>
</protein>
<evidence type="ECO:0000313" key="4">
    <source>
        <dbReference type="Proteomes" id="UP000229970"/>
    </source>
</evidence>
<dbReference type="InterPro" id="IPR051675">
    <property type="entry name" value="Endo/Exo/Phosphatase_dom_1"/>
</dbReference>
<dbReference type="eggNOG" id="COG1555">
    <property type="taxonomic scope" value="Bacteria"/>
</dbReference>
<dbReference type="EMBL" id="MEIP01000024">
    <property type="protein sequence ID" value="PIT45951.1"/>
    <property type="molecule type" value="Genomic_DNA"/>
</dbReference>
<dbReference type="InterPro" id="IPR004509">
    <property type="entry name" value="Competence_ComEA_HhH"/>
</dbReference>
<evidence type="ECO:0000313" key="3">
    <source>
        <dbReference type="EMBL" id="PIT45951.1"/>
    </source>
</evidence>
<dbReference type="AlphaFoldDB" id="A0A066TMA0"/>
<proteinExistence type="predicted"/>
<dbReference type="Gene3D" id="1.10.150.280">
    <property type="entry name" value="AF1531-like domain"/>
    <property type="match status" value="1"/>
</dbReference>
<sequence>MQKIFMILILLFGMASAWAAVNINTASIQQLQSLPYIGAVKAQAIVDYRNTHGSFHSTKDIMRVKGIGKATYEKLQNDISVSGESVNPAVSSSKYRRALPATAAR</sequence>
<dbReference type="GO" id="GO:0015627">
    <property type="term" value="C:type II protein secretion system complex"/>
    <property type="evidence" value="ECO:0007669"/>
    <property type="project" value="TreeGrafter"/>
</dbReference>
<gene>
    <name evidence="3" type="ORF">BHC46_08620</name>
</gene>
<accession>A0A066TMA0</accession>
<dbReference type="PANTHER" id="PTHR21180">
    <property type="entry name" value="ENDONUCLEASE/EXONUCLEASE/PHOSPHATASE FAMILY DOMAIN-CONTAINING PROTEIN 1"/>
    <property type="match status" value="1"/>
</dbReference>
<dbReference type="SUPFAM" id="SSF47781">
    <property type="entry name" value="RuvA domain 2-like"/>
    <property type="match status" value="1"/>
</dbReference>
<comment type="caution">
    <text evidence="3">The sequence shown here is derived from an EMBL/GenBank/DDBJ whole genome shotgun (WGS) entry which is preliminary data.</text>
</comment>
<dbReference type="InterPro" id="IPR010994">
    <property type="entry name" value="RuvA_2-like"/>
</dbReference>
<dbReference type="RefSeq" id="WP_051608241.1">
    <property type="nucleotide sequence ID" value="NZ_MEIP01000024.1"/>
</dbReference>
<evidence type="ECO:0000256" key="2">
    <source>
        <dbReference type="SAM" id="SignalP"/>
    </source>
</evidence>
<dbReference type="Proteomes" id="UP000229970">
    <property type="component" value="Unassembled WGS sequence"/>
</dbReference>
<feature type="region of interest" description="Disordered" evidence="1">
    <location>
        <begin position="83"/>
        <end position="105"/>
    </location>
</feature>
<feature type="signal peptide" evidence="2">
    <location>
        <begin position="1"/>
        <end position="19"/>
    </location>
</feature>
<evidence type="ECO:0000256" key="1">
    <source>
        <dbReference type="SAM" id="MobiDB-lite"/>
    </source>
</evidence>
<dbReference type="OrthoDB" id="8687931at2"/>
<reference evidence="3 4" key="1">
    <citation type="journal article" date="2017" name="MBio">
        <title>Type VI secretion-mediated competition in the bee gut microbiome.</title>
        <authorList>
            <person name="Steele M.I."/>
            <person name="Kwong W.K."/>
            <person name="Powell J.E."/>
            <person name="Whiteley M."/>
            <person name="Moran N.A."/>
        </authorList>
    </citation>
    <scope>NUCLEOTIDE SEQUENCE [LARGE SCALE GENOMIC DNA]</scope>
    <source>
        <strain evidence="3 4">Ruf1-X</strain>
    </source>
</reference>
<name>A0A066TMA0_9NEIS</name>
<dbReference type="GO" id="GO:0015628">
    <property type="term" value="P:protein secretion by the type II secretion system"/>
    <property type="evidence" value="ECO:0007669"/>
    <property type="project" value="TreeGrafter"/>
</dbReference>
<feature type="chain" id="PRO_5015027336" evidence="2">
    <location>
        <begin position="20"/>
        <end position="105"/>
    </location>
</feature>
<keyword evidence="2" id="KW-0732">Signal</keyword>
<dbReference type="PANTHER" id="PTHR21180:SF32">
    <property type="entry name" value="ENDONUCLEASE_EXONUCLEASE_PHOSPHATASE FAMILY DOMAIN-CONTAINING PROTEIN 1"/>
    <property type="match status" value="1"/>
</dbReference>
<dbReference type="Pfam" id="PF12836">
    <property type="entry name" value="HHH_3"/>
    <property type="match status" value="1"/>
</dbReference>
<feature type="compositionally biased region" description="Polar residues" evidence="1">
    <location>
        <begin position="83"/>
        <end position="93"/>
    </location>
</feature>
<organism evidence="3 4">
    <name type="scientific">Snodgrassella alvi</name>
    <dbReference type="NCBI Taxonomy" id="1196083"/>
    <lineage>
        <taxon>Bacteria</taxon>
        <taxon>Pseudomonadati</taxon>
        <taxon>Pseudomonadota</taxon>
        <taxon>Betaproteobacteria</taxon>
        <taxon>Neisseriales</taxon>
        <taxon>Neisseriaceae</taxon>
        <taxon>Snodgrassella</taxon>
    </lineage>
</organism>
<dbReference type="NCBIfam" id="TIGR00426">
    <property type="entry name" value="competence protein ComEA helix-hairpin-helix repeat region"/>
    <property type="match status" value="1"/>
</dbReference>